<dbReference type="OrthoDB" id="9761147at2"/>
<dbReference type="EMBL" id="CP040602">
    <property type="protein sequence ID" value="QCU90658.1"/>
    <property type="molecule type" value="Genomic_DNA"/>
</dbReference>
<dbReference type="SUPFAM" id="SSF52540">
    <property type="entry name" value="P-loop containing nucleoside triphosphate hydrolases"/>
    <property type="match status" value="1"/>
</dbReference>
<dbReference type="Pfam" id="PF12705">
    <property type="entry name" value="PDDEXK_1"/>
    <property type="match status" value="1"/>
</dbReference>
<evidence type="ECO:0000313" key="3">
    <source>
        <dbReference type="Proteomes" id="UP000304864"/>
    </source>
</evidence>
<name>A0A4P9K6X8_9GAMM</name>
<evidence type="ECO:0000259" key="1">
    <source>
        <dbReference type="Pfam" id="PF12705"/>
    </source>
</evidence>
<dbReference type="InterPro" id="IPR019925">
    <property type="entry name" value="DNA_repair_protein_predicted"/>
</dbReference>
<accession>A0A4P9K6X8</accession>
<dbReference type="KEGG" id="thig:FE785_08430"/>
<dbReference type="InterPro" id="IPR027417">
    <property type="entry name" value="P-loop_NTPase"/>
</dbReference>
<keyword evidence="3" id="KW-1185">Reference proteome</keyword>
<dbReference type="InterPro" id="IPR011604">
    <property type="entry name" value="PDDEXK-like_dom_sf"/>
</dbReference>
<feature type="domain" description="PD-(D/E)XK endonuclease-like" evidence="1">
    <location>
        <begin position="666"/>
        <end position="926"/>
    </location>
</feature>
<reference evidence="2 3" key="1">
    <citation type="submission" date="2019-05" db="EMBL/GenBank/DDBJ databases">
        <title>Thiomicrorhabdus sediminis sp. nov, a novel sulfur-oxidizing bacterium isolated from coastal sediment.</title>
        <authorList>
            <person name="Liu X."/>
        </authorList>
    </citation>
    <scope>NUCLEOTIDE SEQUENCE [LARGE SCALE GENOMIC DNA]</scope>
    <source>
        <strain evidence="2 3">G1</strain>
    </source>
</reference>
<dbReference type="RefSeq" id="WP_138565332.1">
    <property type="nucleotide sequence ID" value="NZ_CP040602.1"/>
</dbReference>
<gene>
    <name evidence="2" type="ORF">FE785_08430</name>
</gene>
<protein>
    <recommendedName>
        <fullName evidence="1">PD-(D/E)XK endonuclease-like domain-containing protein</fullName>
    </recommendedName>
</protein>
<sequence>MDSNQIVHITANSRLTASIKQNAVLQANTEVVNTPLVMTLEQWWQYWQNRALLQGVFAGQSLPGKILNNFEAQWLFEQSLQELLDQQDSAEEQNGFDEQLQPQHLHKLALLNIGATAKQLYQAWTLSQEWLPENWSDNHYLSAESLLFVRCAKRYQSKLAAQNWLDKALFSKQRLLWLAESLASQQGKALLPAKFVLHGFDDLTPNIRAWQYQLEQAGIVVEILGKPVALGNDFELQYQQLGFYQAQDIYDEAQQAVLWAVGHLKAQLQQVQQTYGDELSLAKQQALQSIRIALIAPDLNEYKALLRQLLDETLAQYGWDELQTLQARGGNTIYNFSLGEPLVQMPLVHNVLLSLNLAMQPHKSMAYQQFSDWLISPYTLGDMIDRQQADSELRQLQWANIVWPKLLAHERAKSLPKSLFKALNRLVELHQSQANKFSLNEFADYIWQVLDVIGWPGSKNLSSIEQQQRQALENALQEFAGLGELGGKQPCAYWLSLLNRFIAEKVHQVQSTAWQPIQIVGMLEAGGQQFTAIWLMGLTNEAWPRVAKPNAFLPHQLQRQYGLPRSDAQRELYYAQQISQRLADSCELLIWSYPAKSGEAELLPTPVLPGASQQAAVFEYQPQAYSSLAQNVFAQQSSNALDWQDDSQGLPIVAGEKAPGGAGILQAQSQCPLMAYIDYRLGVKYGLKTVEDSLANTNQGTLIHAVLEHFWLELKTQVALLSKTDEELTAILNNHIGKAFDELQLGLDEGLMTVEKQRILELCLQWLELEKQRDAFSVESTEKSLTLELAGIEFKIIIDRIDDVMGQKFIVDYKTGKASINALLDTPLKAPQLAVYLFAVEDAENTMAGLGYGLLHSDEAAKLSALIADNDSLMNDAKNPRSIQVFSKLAEKEGGDFYQCSWQDFISSLKQEVLALAEQIQQGYAPLQFDKDADIAYAKGDLALRLPEAQVQWNQALKNAVNDSGEA</sequence>
<dbReference type="NCBIfam" id="TIGR03623">
    <property type="entry name" value="probable DNA repair protein"/>
    <property type="match status" value="1"/>
</dbReference>
<proteinExistence type="predicted"/>
<evidence type="ECO:0000313" key="2">
    <source>
        <dbReference type="EMBL" id="QCU90658.1"/>
    </source>
</evidence>
<dbReference type="InterPro" id="IPR038726">
    <property type="entry name" value="PDDEXK_AddAB-type"/>
</dbReference>
<dbReference type="Gene3D" id="3.90.320.10">
    <property type="match status" value="1"/>
</dbReference>
<organism evidence="2 3">
    <name type="scientific">Thiomicrorhabdus sediminis</name>
    <dbReference type="NCBI Taxonomy" id="2580412"/>
    <lineage>
        <taxon>Bacteria</taxon>
        <taxon>Pseudomonadati</taxon>
        <taxon>Pseudomonadota</taxon>
        <taxon>Gammaproteobacteria</taxon>
        <taxon>Thiotrichales</taxon>
        <taxon>Piscirickettsiaceae</taxon>
        <taxon>Thiomicrorhabdus</taxon>
    </lineage>
</organism>
<dbReference type="AlphaFoldDB" id="A0A4P9K6X8"/>
<dbReference type="Proteomes" id="UP000304864">
    <property type="component" value="Chromosome"/>
</dbReference>